<comment type="caution">
    <text evidence="2">The sequence shown here is derived from an EMBL/GenBank/DDBJ whole genome shotgun (WGS) entry which is preliminary data.</text>
</comment>
<dbReference type="InterPro" id="IPR045465">
    <property type="entry name" value="Trans_reg_dom"/>
</dbReference>
<keyword evidence="3" id="KW-1185">Reference proteome</keyword>
<sequence length="85" mass="9858">MKGSAQTAAAFARHDLADFAQEFLRRNPLYRRQWATLRLSEPAALQHWGLDFRFRTRRRAAGSSRALAACDRAVRCDLRWRAPSR</sequence>
<feature type="domain" description="Transcriptional regulator-like" evidence="1">
    <location>
        <begin position="4"/>
        <end position="53"/>
    </location>
</feature>
<dbReference type="Pfam" id="PF20109">
    <property type="entry name" value="Trans_reg_dom"/>
    <property type="match status" value="1"/>
</dbReference>
<gene>
    <name evidence="2" type="ORF">K3174_04010</name>
</gene>
<dbReference type="RefSeq" id="WP_221555803.1">
    <property type="nucleotide sequence ID" value="NZ_JAIGNO010000002.1"/>
</dbReference>
<evidence type="ECO:0000259" key="1">
    <source>
        <dbReference type="Pfam" id="PF20109"/>
    </source>
</evidence>
<dbReference type="Proteomes" id="UP000755104">
    <property type="component" value="Unassembled WGS sequence"/>
</dbReference>
<organism evidence="2 3">
    <name type="scientific">Qipengyuania qiaonensis</name>
    <dbReference type="NCBI Taxonomy" id="2867240"/>
    <lineage>
        <taxon>Bacteria</taxon>
        <taxon>Pseudomonadati</taxon>
        <taxon>Pseudomonadota</taxon>
        <taxon>Alphaproteobacteria</taxon>
        <taxon>Sphingomonadales</taxon>
        <taxon>Erythrobacteraceae</taxon>
        <taxon>Qipengyuania</taxon>
    </lineage>
</organism>
<dbReference type="EMBL" id="JAIGNO010000002">
    <property type="protein sequence ID" value="MBX7481682.1"/>
    <property type="molecule type" value="Genomic_DNA"/>
</dbReference>
<accession>A0ABS7J335</accession>
<evidence type="ECO:0000313" key="2">
    <source>
        <dbReference type="EMBL" id="MBX7481682.1"/>
    </source>
</evidence>
<reference evidence="2 3" key="1">
    <citation type="submission" date="2021-08" db="EMBL/GenBank/DDBJ databases">
        <title>Comparative Genomics Analysis of the Genus Qipengyuania Reveals Extensive Genetic Diversity and Metabolic Versatility, Including the Description of Fifteen Novel Species.</title>
        <authorList>
            <person name="Liu Y."/>
        </authorList>
    </citation>
    <scope>NUCLEOTIDE SEQUENCE [LARGE SCALE GENOMIC DNA]</scope>
    <source>
        <strain evidence="2 3">6D47A</strain>
    </source>
</reference>
<proteinExistence type="predicted"/>
<protein>
    <recommendedName>
        <fullName evidence="1">Transcriptional regulator-like domain-containing protein</fullName>
    </recommendedName>
</protein>
<evidence type="ECO:0000313" key="3">
    <source>
        <dbReference type="Proteomes" id="UP000755104"/>
    </source>
</evidence>
<name>A0ABS7J335_9SPHN</name>